<dbReference type="Proteomes" id="UP000277580">
    <property type="component" value="Unassembled WGS sequence"/>
</dbReference>
<dbReference type="InParanoid" id="A0A3N4KD15"/>
<dbReference type="InterPro" id="IPR002937">
    <property type="entry name" value="Amino_oxidase"/>
</dbReference>
<dbReference type="EMBL" id="ML119164">
    <property type="protein sequence ID" value="RPB08396.1"/>
    <property type="molecule type" value="Genomic_DNA"/>
</dbReference>
<dbReference type="SUPFAM" id="SSF51905">
    <property type="entry name" value="FAD/NAD(P)-binding domain"/>
    <property type="match status" value="1"/>
</dbReference>
<proteinExistence type="predicted"/>
<dbReference type="SUPFAM" id="SSF54373">
    <property type="entry name" value="FAD-linked reductases, C-terminal domain"/>
    <property type="match status" value="1"/>
</dbReference>
<dbReference type="Gene3D" id="1.20.1440.240">
    <property type="match status" value="1"/>
</dbReference>
<dbReference type="InterPro" id="IPR036188">
    <property type="entry name" value="FAD/NAD-bd_sf"/>
</dbReference>
<dbReference type="Gene3D" id="3.90.660.10">
    <property type="match status" value="1"/>
</dbReference>
<keyword evidence="4" id="KW-1185">Reference proteome</keyword>
<evidence type="ECO:0000313" key="3">
    <source>
        <dbReference type="EMBL" id="RPB08396.1"/>
    </source>
</evidence>
<feature type="signal peptide" evidence="1">
    <location>
        <begin position="1"/>
        <end position="19"/>
    </location>
</feature>
<dbReference type="Gene3D" id="3.50.50.60">
    <property type="entry name" value="FAD/NAD(P)-binding domain"/>
    <property type="match status" value="1"/>
</dbReference>
<dbReference type="OrthoDB" id="7777654at2759"/>
<dbReference type="InterPro" id="IPR050281">
    <property type="entry name" value="Flavin_monoamine_oxidase"/>
</dbReference>
<protein>
    <recommendedName>
        <fullName evidence="2">Amine oxidase domain-containing protein</fullName>
    </recommendedName>
</protein>
<dbReference type="PANTHER" id="PTHR10742">
    <property type="entry name" value="FLAVIN MONOAMINE OXIDASE"/>
    <property type="match status" value="1"/>
</dbReference>
<dbReference type="PANTHER" id="PTHR10742:SF382">
    <property type="entry name" value="AMINE OXIDASE DOMAIN-CONTAINING PROTEIN"/>
    <property type="match status" value="1"/>
</dbReference>
<dbReference type="AlphaFoldDB" id="A0A3N4KD15"/>
<dbReference type="Pfam" id="PF01593">
    <property type="entry name" value="Amino_oxidase"/>
    <property type="match status" value="1"/>
</dbReference>
<organism evidence="3 4">
    <name type="scientific">Morchella conica CCBAS932</name>
    <dbReference type="NCBI Taxonomy" id="1392247"/>
    <lineage>
        <taxon>Eukaryota</taxon>
        <taxon>Fungi</taxon>
        <taxon>Dikarya</taxon>
        <taxon>Ascomycota</taxon>
        <taxon>Pezizomycotina</taxon>
        <taxon>Pezizomycetes</taxon>
        <taxon>Pezizales</taxon>
        <taxon>Morchellaceae</taxon>
        <taxon>Morchella</taxon>
    </lineage>
</organism>
<feature type="domain" description="Amine oxidase" evidence="2">
    <location>
        <begin position="174"/>
        <end position="647"/>
    </location>
</feature>
<evidence type="ECO:0000259" key="2">
    <source>
        <dbReference type="Pfam" id="PF01593"/>
    </source>
</evidence>
<accession>A0A3N4KD15</accession>
<dbReference type="STRING" id="1392247.A0A3N4KD15"/>
<dbReference type="GO" id="GO:0009063">
    <property type="term" value="P:amino acid catabolic process"/>
    <property type="evidence" value="ECO:0007669"/>
    <property type="project" value="TreeGrafter"/>
</dbReference>
<name>A0A3N4KD15_9PEZI</name>
<evidence type="ECO:0000313" key="4">
    <source>
        <dbReference type="Proteomes" id="UP000277580"/>
    </source>
</evidence>
<sequence length="676" mass="75287">MTFRRPQVLLLSLLSGALAGSISLDILAPVDTGLSNIHLTVTTPHPNPLTITYSPCADSDPVSAHHTVASSVHALKSSRLVWRLPEDSPEGGCLIAWDEASGHEVCRSEVVDLSLRKRKRRRRDLESIKMNNASGIDASGPWFDGVAYLKGKNVSQVDVELAKGKRIGIIGGGMAGLMSSLILESHGFHNFEIIESSHRVGGRIRTIYLEGEPSDYQYQEMGPMRFPESIKYPSTNETLQIKDHQIVFQLAETINKLNGATPGDDLSVDFIPWIQSSLNAPSYNGGVRNADGSVPTVGEIAAMNITTVLPPGLEQVDDSIREIFLSPERLALLSNNMYRAHKQFINEGWDSWSEYGFIRYLLGAELNITDLALDTLDGAGQASFWGALFETFYFSATTWRTIDKGLERLPLAFRPFLGDRVKLHQRIEKAEYLADTNKIKFSWRDNLTEKVFQEEEFDYAFVAVPFTQVRSWRLPKFSSVLSRAIDKLEYASACKVSLQFSTRFWEHLEQPILGGCTSTDIYGIGTICYPSYQLNRTGPGVMLASYTSSDFAFRAGAIPEADHVQYVLNAIAEIHGPIVDEQYTGKFDRQCWLLDENAAASWAAPGVGQHELYIPSYFETENNVIFIGEHTAYTHAWISSALESAVRGTVQLMLEMGLVDEAKNITSTWMGRWMVV</sequence>
<keyword evidence="1" id="KW-0732">Signal</keyword>
<feature type="chain" id="PRO_5017977149" description="Amine oxidase domain-containing protein" evidence="1">
    <location>
        <begin position="20"/>
        <end position="676"/>
    </location>
</feature>
<evidence type="ECO:0000256" key="1">
    <source>
        <dbReference type="SAM" id="SignalP"/>
    </source>
</evidence>
<dbReference type="GO" id="GO:0001716">
    <property type="term" value="F:L-amino-acid oxidase activity"/>
    <property type="evidence" value="ECO:0007669"/>
    <property type="project" value="TreeGrafter"/>
</dbReference>
<reference evidence="3 4" key="1">
    <citation type="journal article" date="2018" name="Nat. Ecol. Evol.">
        <title>Pezizomycetes genomes reveal the molecular basis of ectomycorrhizal truffle lifestyle.</title>
        <authorList>
            <person name="Murat C."/>
            <person name="Payen T."/>
            <person name="Noel B."/>
            <person name="Kuo A."/>
            <person name="Morin E."/>
            <person name="Chen J."/>
            <person name="Kohler A."/>
            <person name="Krizsan K."/>
            <person name="Balestrini R."/>
            <person name="Da Silva C."/>
            <person name="Montanini B."/>
            <person name="Hainaut M."/>
            <person name="Levati E."/>
            <person name="Barry K.W."/>
            <person name="Belfiori B."/>
            <person name="Cichocki N."/>
            <person name="Clum A."/>
            <person name="Dockter R.B."/>
            <person name="Fauchery L."/>
            <person name="Guy J."/>
            <person name="Iotti M."/>
            <person name="Le Tacon F."/>
            <person name="Lindquist E.A."/>
            <person name="Lipzen A."/>
            <person name="Malagnac F."/>
            <person name="Mello A."/>
            <person name="Molinier V."/>
            <person name="Miyauchi S."/>
            <person name="Poulain J."/>
            <person name="Riccioni C."/>
            <person name="Rubini A."/>
            <person name="Sitrit Y."/>
            <person name="Splivallo R."/>
            <person name="Traeger S."/>
            <person name="Wang M."/>
            <person name="Zifcakova L."/>
            <person name="Wipf D."/>
            <person name="Zambonelli A."/>
            <person name="Paolocci F."/>
            <person name="Nowrousian M."/>
            <person name="Ottonello S."/>
            <person name="Baldrian P."/>
            <person name="Spatafora J.W."/>
            <person name="Henrissat B."/>
            <person name="Nagy L.G."/>
            <person name="Aury J.M."/>
            <person name="Wincker P."/>
            <person name="Grigoriev I.V."/>
            <person name="Bonfante P."/>
            <person name="Martin F.M."/>
        </authorList>
    </citation>
    <scope>NUCLEOTIDE SEQUENCE [LARGE SCALE GENOMIC DNA]</scope>
    <source>
        <strain evidence="3 4">CCBAS932</strain>
    </source>
</reference>
<gene>
    <name evidence="3" type="ORF">P167DRAFT_528714</name>
</gene>